<accession>A0A839V1P4</accession>
<gene>
    <name evidence="8" type="primary">mobA</name>
    <name evidence="10" type="ORF">FHR90_001325</name>
    <name evidence="11" type="ORF">HUK83_15910</name>
</gene>
<proteinExistence type="inferred from homology"/>
<evidence type="ECO:0000313" key="12">
    <source>
        <dbReference type="Proteomes" id="UP000557688"/>
    </source>
</evidence>
<dbReference type="InterPro" id="IPR029044">
    <property type="entry name" value="Nucleotide-diphossugar_trans"/>
</dbReference>
<comment type="cofactor">
    <cofactor evidence="8">
        <name>Mg(2+)</name>
        <dbReference type="ChEBI" id="CHEBI:18420"/>
    </cofactor>
</comment>
<dbReference type="GO" id="GO:0046872">
    <property type="term" value="F:metal ion binding"/>
    <property type="evidence" value="ECO:0007669"/>
    <property type="project" value="UniProtKB-KW"/>
</dbReference>
<dbReference type="GO" id="GO:0061603">
    <property type="term" value="F:molybdenum cofactor guanylyltransferase activity"/>
    <property type="evidence" value="ECO:0007669"/>
    <property type="project" value="UniProtKB-EC"/>
</dbReference>
<dbReference type="PANTHER" id="PTHR19136:SF81">
    <property type="entry name" value="MOLYBDENUM COFACTOR GUANYLYLTRANSFERASE"/>
    <property type="match status" value="1"/>
</dbReference>
<keyword evidence="3 8" id="KW-0479">Metal-binding</keyword>
<evidence type="ECO:0000256" key="5">
    <source>
        <dbReference type="ARBA" id="ARBA00022842"/>
    </source>
</evidence>
<comment type="subunit">
    <text evidence="8">Monomer.</text>
</comment>
<feature type="binding site" evidence="8">
    <location>
        <position position="98"/>
    </location>
    <ligand>
        <name>GTP</name>
        <dbReference type="ChEBI" id="CHEBI:37565"/>
    </ligand>
</feature>
<sequence length="197" mass="20405">MKVGLILAGGLASRMGGGDKPLLMAGGHTLLEHVLARLEAQVDRLAISANGDPARFSVFGMPVLADEFADMGPLSGVLAGLDWAAGQGAEILVTVPGDTPLIPHDLVERLGSAPAHAASGGRMHWLVGMWPVASRRVLRDMLAVASRGPRVSDYARAIGARAEELPAGSLDNVNTPDDLARLRARLDGTSTPGPARG</sequence>
<dbReference type="RefSeq" id="WP_176626379.1">
    <property type="nucleotide sequence ID" value="NZ_JABXXQ010000507.1"/>
</dbReference>
<feature type="binding site" evidence="8">
    <location>
        <position position="66"/>
    </location>
    <ligand>
        <name>GTP</name>
        <dbReference type="ChEBI" id="CHEBI:37565"/>
    </ligand>
</feature>
<evidence type="ECO:0000256" key="6">
    <source>
        <dbReference type="ARBA" id="ARBA00023134"/>
    </source>
</evidence>
<dbReference type="PANTHER" id="PTHR19136">
    <property type="entry name" value="MOLYBDENUM COFACTOR GUANYLYLTRANSFERASE"/>
    <property type="match status" value="1"/>
</dbReference>
<evidence type="ECO:0000256" key="2">
    <source>
        <dbReference type="ARBA" id="ARBA00022679"/>
    </source>
</evidence>
<evidence type="ECO:0000256" key="4">
    <source>
        <dbReference type="ARBA" id="ARBA00022741"/>
    </source>
</evidence>
<comment type="caution">
    <text evidence="8">Lacks conserved residue(s) required for the propagation of feature annotation.</text>
</comment>
<comment type="domain">
    <text evidence="8">The N-terminal domain determines nucleotide recognition and specific binding, while the C-terminal domain determines the specific binding to the target protein.</text>
</comment>
<evidence type="ECO:0000313" key="11">
    <source>
        <dbReference type="EMBL" id="NVN31813.1"/>
    </source>
</evidence>
<feature type="binding site" evidence="8">
    <location>
        <position position="98"/>
    </location>
    <ligand>
        <name>Mg(2+)</name>
        <dbReference type="ChEBI" id="CHEBI:18420"/>
    </ligand>
</feature>
<dbReference type="InterPro" id="IPR013482">
    <property type="entry name" value="Molybde_CF_guanTrfase"/>
</dbReference>
<dbReference type="GO" id="GO:0005525">
    <property type="term" value="F:GTP binding"/>
    <property type="evidence" value="ECO:0007669"/>
    <property type="project" value="UniProtKB-UniRule"/>
</dbReference>
<dbReference type="GO" id="GO:0005737">
    <property type="term" value="C:cytoplasm"/>
    <property type="evidence" value="ECO:0007669"/>
    <property type="project" value="UniProtKB-SubCell"/>
</dbReference>
<feature type="binding site" evidence="8">
    <location>
        <position position="20"/>
    </location>
    <ligand>
        <name>GTP</name>
        <dbReference type="ChEBI" id="CHEBI:37565"/>
    </ligand>
</feature>
<dbReference type="HAMAP" id="MF_00316">
    <property type="entry name" value="MobA"/>
    <property type="match status" value="1"/>
</dbReference>
<keyword evidence="1 8" id="KW-0963">Cytoplasm</keyword>
<keyword evidence="7 8" id="KW-0501">Molybdenum cofactor biosynthesis</keyword>
<dbReference type="SUPFAM" id="SSF53448">
    <property type="entry name" value="Nucleotide-diphospho-sugar transferases"/>
    <property type="match status" value="1"/>
</dbReference>
<protein>
    <recommendedName>
        <fullName evidence="8">Molybdenum cofactor guanylyltransferase</fullName>
        <shortName evidence="8">MoCo guanylyltransferase</shortName>
        <ecNumber evidence="8">2.7.7.77</ecNumber>
    </recommendedName>
    <alternativeName>
        <fullName evidence="8">GTP:molybdopterin guanylyltransferase</fullName>
    </alternativeName>
    <alternativeName>
        <fullName evidence="8">Mo-MPT guanylyltransferase</fullName>
    </alternativeName>
    <alternativeName>
        <fullName evidence="8">Molybdopterin guanylyltransferase</fullName>
    </alternativeName>
    <alternativeName>
        <fullName evidence="8">Molybdopterin-guanine dinucleotide synthase</fullName>
        <shortName evidence="8">MGD synthase</shortName>
    </alternativeName>
</protein>
<comment type="subcellular location">
    <subcellularLocation>
        <location evidence="8">Cytoplasm</location>
    </subcellularLocation>
</comment>
<comment type="caution">
    <text evidence="10">The sequence shown here is derived from an EMBL/GenBank/DDBJ whole genome shotgun (WGS) entry which is preliminary data.</text>
</comment>
<dbReference type="GO" id="GO:1902758">
    <property type="term" value="P:bis(molybdopterin guanine dinucleotide)molybdenum biosynthetic process"/>
    <property type="evidence" value="ECO:0007669"/>
    <property type="project" value="TreeGrafter"/>
</dbReference>
<keyword evidence="6 8" id="KW-0342">GTP-binding</keyword>
<dbReference type="Proteomes" id="UP000557688">
    <property type="component" value="Unassembled WGS sequence"/>
</dbReference>
<evidence type="ECO:0000256" key="1">
    <source>
        <dbReference type="ARBA" id="ARBA00022490"/>
    </source>
</evidence>
<feature type="binding site" evidence="8">
    <location>
        <begin position="7"/>
        <end position="9"/>
    </location>
    <ligand>
        <name>GTP</name>
        <dbReference type="ChEBI" id="CHEBI:37565"/>
    </ligand>
</feature>
<evidence type="ECO:0000259" key="9">
    <source>
        <dbReference type="Pfam" id="PF12804"/>
    </source>
</evidence>
<organism evidence="10 12">
    <name type="scientific">Endobacter medicaginis</name>
    <dbReference type="NCBI Taxonomy" id="1181271"/>
    <lineage>
        <taxon>Bacteria</taxon>
        <taxon>Pseudomonadati</taxon>
        <taxon>Pseudomonadota</taxon>
        <taxon>Alphaproteobacteria</taxon>
        <taxon>Acetobacterales</taxon>
        <taxon>Acetobacteraceae</taxon>
        <taxon>Endobacter</taxon>
    </lineage>
</organism>
<dbReference type="EMBL" id="JABXXQ010000507">
    <property type="protein sequence ID" value="NVN31813.1"/>
    <property type="molecule type" value="Genomic_DNA"/>
</dbReference>
<keyword evidence="4 8" id="KW-0547">Nucleotide-binding</keyword>
<dbReference type="Pfam" id="PF12804">
    <property type="entry name" value="NTP_transf_3"/>
    <property type="match status" value="1"/>
</dbReference>
<evidence type="ECO:0000256" key="3">
    <source>
        <dbReference type="ARBA" id="ARBA00022723"/>
    </source>
</evidence>
<dbReference type="Gene3D" id="3.90.550.10">
    <property type="entry name" value="Spore Coat Polysaccharide Biosynthesis Protein SpsA, Chain A"/>
    <property type="match status" value="1"/>
</dbReference>
<evidence type="ECO:0000256" key="8">
    <source>
        <dbReference type="HAMAP-Rule" id="MF_00316"/>
    </source>
</evidence>
<dbReference type="InterPro" id="IPR025877">
    <property type="entry name" value="MobA-like_NTP_Trfase"/>
</dbReference>
<comment type="function">
    <text evidence="8">Transfers a GMP moiety from GTP to Mo-molybdopterin (Mo-MPT) cofactor (Moco or molybdenum cofactor) to form Mo-molybdopterin guanine dinucleotide (Mo-MGD) cofactor.</text>
</comment>
<dbReference type="EMBL" id="JACHXV010000004">
    <property type="protein sequence ID" value="MBB3173502.1"/>
    <property type="molecule type" value="Genomic_DNA"/>
</dbReference>
<comment type="catalytic activity">
    <reaction evidence="8">
        <text>Mo-molybdopterin + GTP + H(+) = Mo-molybdopterin guanine dinucleotide + diphosphate</text>
        <dbReference type="Rhea" id="RHEA:34243"/>
        <dbReference type="ChEBI" id="CHEBI:15378"/>
        <dbReference type="ChEBI" id="CHEBI:33019"/>
        <dbReference type="ChEBI" id="CHEBI:37565"/>
        <dbReference type="ChEBI" id="CHEBI:71302"/>
        <dbReference type="ChEBI" id="CHEBI:71310"/>
        <dbReference type="EC" id="2.7.7.77"/>
    </reaction>
</comment>
<comment type="similarity">
    <text evidence="8">Belongs to the MobA family.</text>
</comment>
<keyword evidence="5 8" id="KW-0460">Magnesium</keyword>
<dbReference type="CDD" id="cd02503">
    <property type="entry name" value="MobA"/>
    <property type="match status" value="1"/>
</dbReference>
<reference evidence="10 12" key="2">
    <citation type="submission" date="2020-08" db="EMBL/GenBank/DDBJ databases">
        <title>Genomic Encyclopedia of Type Strains, Phase III (KMG-III): the genomes of soil and plant-associated and newly described type strains.</title>
        <authorList>
            <person name="Whitman W."/>
        </authorList>
    </citation>
    <scope>NUCLEOTIDE SEQUENCE [LARGE SCALE GENOMIC DNA]</scope>
    <source>
        <strain evidence="10 12">CECT 8088</strain>
    </source>
</reference>
<feature type="domain" description="MobA-like NTP transferase" evidence="9">
    <location>
        <begin position="4"/>
        <end position="145"/>
    </location>
</feature>
<reference evidence="11 13" key="1">
    <citation type="submission" date="2020-06" db="EMBL/GenBank/DDBJ databases">
        <title>Description of novel acetic acid bacteria.</title>
        <authorList>
            <person name="Sombolestani A."/>
        </authorList>
    </citation>
    <scope>NUCLEOTIDE SEQUENCE [LARGE SCALE GENOMIC DNA]</scope>
    <source>
        <strain evidence="11 13">LMG 26838</strain>
    </source>
</reference>
<dbReference type="Proteomes" id="UP000565205">
    <property type="component" value="Unassembled WGS sequence"/>
</dbReference>
<name>A0A839V1P4_9PROT</name>
<keyword evidence="2 8" id="KW-0808">Transferase</keyword>
<evidence type="ECO:0000313" key="13">
    <source>
        <dbReference type="Proteomes" id="UP000565205"/>
    </source>
</evidence>
<dbReference type="AlphaFoldDB" id="A0A839V1P4"/>
<evidence type="ECO:0000256" key="7">
    <source>
        <dbReference type="ARBA" id="ARBA00023150"/>
    </source>
</evidence>
<dbReference type="EC" id="2.7.7.77" evidence="8"/>
<keyword evidence="12" id="KW-1185">Reference proteome</keyword>
<evidence type="ECO:0000313" key="10">
    <source>
        <dbReference type="EMBL" id="MBB3173502.1"/>
    </source>
</evidence>
<keyword evidence="10" id="KW-0548">Nucleotidyltransferase</keyword>